<dbReference type="InterPro" id="IPR008780">
    <property type="entry name" value="Plasmodium_Vir"/>
</dbReference>
<dbReference type="VEuPathDB" id="PlasmoDB:PVW1_100023000"/>
<dbReference type="VEuPathDB" id="PlasmoDB:PVPAM_000026400"/>
<proteinExistence type="predicted"/>
<dbReference type="Proteomes" id="UP000305196">
    <property type="component" value="Unassembled WGS sequence"/>
</dbReference>
<accession>A0A1G4EE54</accession>
<dbReference type="Pfam" id="PF05795">
    <property type="entry name" value="Plasmodium_Vir"/>
    <property type="match status" value="1"/>
</dbReference>
<dbReference type="VEuPathDB" id="PlasmoDB:PVP01_0001010"/>
<sequence>MYDTLDKDVSNEDGNQDILSSCDRENAFNANPTIEEKNTCKKLLRNLFSCNDPNSVKFMKCCSDLYIWLYFEIKKYSLSNDIIKNIFKLTNLRKDQVPKPKYCDYFSFNDNLHKPEELIKLRIFNDNIDKFQNLLINTDYSKNCFFKRYFYECVNTYIDLNGQFCSEDKKDISSNKDTCKILRDFSFLYTTFRQMANSKGYELPDLYSSKPYHVVSCTSEVTNLESSSTDSNNSDKSIQRSVPTAIGTMAAIPPFLALIYRFTPVGTMFRSKNKKSVNVFNHLDEEIEKDLFYPRSKNGIMNSSNERYSVAYEPV</sequence>
<dbReference type="EMBL" id="FLYI01000099">
    <property type="protein sequence ID" value="SCA81825.1"/>
    <property type="molecule type" value="Genomic_DNA"/>
</dbReference>
<reference evidence="1 2" key="1">
    <citation type="submission" date="2016-07" db="EMBL/GenBank/DDBJ databases">
        <authorList>
            <consortium name="Pathogen Informatics"/>
        </authorList>
    </citation>
    <scope>NUCLEOTIDE SEQUENCE [LARGE SCALE GENOMIC DNA]</scope>
</reference>
<gene>
    <name evidence="1" type="ORF">PVC01_000042600</name>
</gene>
<dbReference type="AlphaFoldDB" id="A0A1G4EE54"/>
<evidence type="ECO:0000313" key="1">
    <source>
        <dbReference type="EMBL" id="SCA81825.1"/>
    </source>
</evidence>
<protein>
    <submittedName>
        <fullName evidence="1">VIR protein</fullName>
    </submittedName>
</protein>
<evidence type="ECO:0000313" key="2">
    <source>
        <dbReference type="Proteomes" id="UP000305196"/>
    </source>
</evidence>
<name>A0A1G4EE54_PLAVI</name>
<organism evidence="1 2">
    <name type="scientific">Plasmodium vivax</name>
    <name type="common">malaria parasite P. vivax</name>
    <dbReference type="NCBI Taxonomy" id="5855"/>
    <lineage>
        <taxon>Eukaryota</taxon>
        <taxon>Sar</taxon>
        <taxon>Alveolata</taxon>
        <taxon>Apicomplexa</taxon>
        <taxon>Aconoidasida</taxon>
        <taxon>Haemosporida</taxon>
        <taxon>Plasmodiidae</taxon>
        <taxon>Plasmodium</taxon>
        <taxon>Plasmodium (Plasmodium)</taxon>
    </lineage>
</organism>